<keyword evidence="1" id="KW-0812">Transmembrane</keyword>
<proteinExistence type="predicted"/>
<keyword evidence="1" id="KW-1133">Transmembrane helix</keyword>
<keyword evidence="1" id="KW-0472">Membrane</keyword>
<comment type="caution">
    <text evidence="2">The sequence shown here is derived from an EMBL/GenBank/DDBJ whole genome shotgun (WGS) entry which is preliminary data.</text>
</comment>
<gene>
    <name evidence="2" type="ORF">GYA55_13720</name>
</gene>
<accession>A0A7X9FTU4</accession>
<dbReference type="Pfam" id="PF13365">
    <property type="entry name" value="Trypsin_2"/>
    <property type="match status" value="1"/>
</dbReference>
<dbReference type="AlphaFoldDB" id="A0A7X9FTU4"/>
<dbReference type="Proteomes" id="UP000524246">
    <property type="component" value="Unassembled WGS sequence"/>
</dbReference>
<sequence>MKNISLVIRSLILVGLIFGLLYVGTQLKDTNARLDKIENKLGGTEKISCKEKESIEKVRQSVVRIIGGEAEGSGFAIKSGGLILTNFHVIEFEPSPKVILPDNSFESAEVLMADKNADLAIIKIGKELPVISWGEPTELEPAEELLAIGFPLGGQLSGEASVNKGSLSGRRRSKDVGIEYLQTDTTLTPGVSGGPMINICGEVVGINTAGLSGLGLGISSDSIKQKWLEMATAEDPLADVQRIDFKPNDSSLEAVRAFYNYLKARKLEKAFDLLSDNFKKGYDFDYWKQGYEPLLDTTVIKIEEDKSEKNRVTIKLSTKDLVEDEIVYKYFEGFWDVKDVEGHWLLWDPEIKEVEPDFLWFYN</sequence>
<dbReference type="PRINTS" id="PR00834">
    <property type="entry name" value="PROTEASES2C"/>
</dbReference>
<dbReference type="PANTHER" id="PTHR22939">
    <property type="entry name" value="SERINE PROTEASE FAMILY S1C HTRA-RELATED"/>
    <property type="match status" value="1"/>
</dbReference>
<dbReference type="InterPro" id="IPR001940">
    <property type="entry name" value="Peptidase_S1C"/>
</dbReference>
<dbReference type="PANTHER" id="PTHR22939:SF129">
    <property type="entry name" value="SERINE PROTEASE HTRA2, MITOCHONDRIAL"/>
    <property type="match status" value="1"/>
</dbReference>
<evidence type="ECO:0000313" key="2">
    <source>
        <dbReference type="EMBL" id="NMC64217.1"/>
    </source>
</evidence>
<dbReference type="SUPFAM" id="SSF50494">
    <property type="entry name" value="Trypsin-like serine proteases"/>
    <property type="match status" value="1"/>
</dbReference>
<reference evidence="2 3" key="1">
    <citation type="journal article" date="2020" name="Biotechnol. Biofuels">
        <title>New insights from the biogas microbiome by comprehensive genome-resolved metagenomics of nearly 1600 species originating from multiple anaerobic digesters.</title>
        <authorList>
            <person name="Campanaro S."/>
            <person name="Treu L."/>
            <person name="Rodriguez-R L.M."/>
            <person name="Kovalovszki A."/>
            <person name="Ziels R.M."/>
            <person name="Maus I."/>
            <person name="Zhu X."/>
            <person name="Kougias P.G."/>
            <person name="Basile A."/>
            <person name="Luo G."/>
            <person name="Schluter A."/>
            <person name="Konstantinidis K.T."/>
            <person name="Angelidaki I."/>
        </authorList>
    </citation>
    <scope>NUCLEOTIDE SEQUENCE [LARGE SCALE GENOMIC DNA]</scope>
    <source>
        <strain evidence="2">AS27yjCOA_65</strain>
    </source>
</reference>
<dbReference type="EMBL" id="JAAZON010000627">
    <property type="protein sequence ID" value="NMC64217.1"/>
    <property type="molecule type" value="Genomic_DNA"/>
</dbReference>
<evidence type="ECO:0000313" key="3">
    <source>
        <dbReference type="Proteomes" id="UP000524246"/>
    </source>
</evidence>
<organism evidence="2 3">
    <name type="scientific">SAR324 cluster bacterium</name>
    <dbReference type="NCBI Taxonomy" id="2024889"/>
    <lineage>
        <taxon>Bacteria</taxon>
        <taxon>Deltaproteobacteria</taxon>
        <taxon>SAR324 cluster</taxon>
    </lineage>
</organism>
<feature type="transmembrane region" description="Helical" evidence="1">
    <location>
        <begin position="6"/>
        <end position="24"/>
    </location>
</feature>
<evidence type="ECO:0000256" key="1">
    <source>
        <dbReference type="SAM" id="Phobius"/>
    </source>
</evidence>
<dbReference type="GO" id="GO:0006508">
    <property type="term" value="P:proteolysis"/>
    <property type="evidence" value="ECO:0007669"/>
    <property type="project" value="InterPro"/>
</dbReference>
<name>A0A7X9FTU4_9DELT</name>
<dbReference type="GO" id="GO:0004252">
    <property type="term" value="F:serine-type endopeptidase activity"/>
    <property type="evidence" value="ECO:0007669"/>
    <property type="project" value="InterPro"/>
</dbReference>
<dbReference type="InterPro" id="IPR009003">
    <property type="entry name" value="Peptidase_S1_PA"/>
</dbReference>
<evidence type="ECO:0008006" key="4">
    <source>
        <dbReference type="Google" id="ProtNLM"/>
    </source>
</evidence>
<protein>
    <recommendedName>
        <fullName evidence="4">Serine protease</fullName>
    </recommendedName>
</protein>
<dbReference type="Gene3D" id="2.40.10.120">
    <property type="match status" value="1"/>
</dbReference>